<dbReference type="Proteomes" id="UP000028058">
    <property type="component" value="Unassembled WGS sequence"/>
</dbReference>
<dbReference type="Pfam" id="PF26450">
    <property type="entry name" value="DUF8129"/>
    <property type="match status" value="1"/>
</dbReference>
<feature type="domain" description="DUF8129" evidence="2">
    <location>
        <begin position="11"/>
        <end position="61"/>
    </location>
</feature>
<gene>
    <name evidence="3" type="ORF">SFRA_022165</name>
</gene>
<proteinExistence type="predicted"/>
<protein>
    <recommendedName>
        <fullName evidence="2">DUF8129 domain-containing protein</fullName>
    </recommendedName>
</protein>
<comment type="caution">
    <text evidence="3">The sequence shown here is derived from an EMBL/GenBank/DDBJ whole genome shotgun (WGS) entry which is preliminary data.</text>
</comment>
<dbReference type="EMBL" id="JNAD02000011">
    <property type="protein sequence ID" value="RKM93214.1"/>
    <property type="molecule type" value="Genomic_DNA"/>
</dbReference>
<dbReference type="AlphaFoldDB" id="A0A3R7ENT6"/>
<accession>A0A3R7ENT6</accession>
<keyword evidence="4" id="KW-1185">Reference proteome</keyword>
<reference evidence="3 4" key="1">
    <citation type="journal article" date="2014" name="Genome Announc.">
        <title>Draft Genome Sequence of Streptomyces fradiae ATCC 19609, a Strain Highly Sensitive to Antibiotics.</title>
        <authorList>
            <person name="Bekker O.B."/>
            <person name="Klimina K.M."/>
            <person name="Vatlin A.A."/>
            <person name="Zakharevich N.V."/>
            <person name="Kasianov A.S."/>
            <person name="Danilenko V.N."/>
        </authorList>
    </citation>
    <scope>NUCLEOTIDE SEQUENCE [LARGE SCALE GENOMIC DNA]</scope>
    <source>
        <strain evidence="3 4">ATCC 19609</strain>
    </source>
</reference>
<evidence type="ECO:0000313" key="4">
    <source>
        <dbReference type="Proteomes" id="UP000028058"/>
    </source>
</evidence>
<organism evidence="3 4">
    <name type="scientific">Streptomyces xinghaiensis</name>
    <dbReference type="NCBI Taxonomy" id="1038928"/>
    <lineage>
        <taxon>Bacteria</taxon>
        <taxon>Bacillati</taxon>
        <taxon>Actinomycetota</taxon>
        <taxon>Actinomycetes</taxon>
        <taxon>Kitasatosporales</taxon>
        <taxon>Streptomycetaceae</taxon>
        <taxon>Streptomyces</taxon>
    </lineage>
</organism>
<evidence type="ECO:0000259" key="2">
    <source>
        <dbReference type="Pfam" id="PF26450"/>
    </source>
</evidence>
<dbReference type="RefSeq" id="WP_043468250.1">
    <property type="nucleotide sequence ID" value="NZ_CP134822.1"/>
</dbReference>
<feature type="region of interest" description="Disordered" evidence="1">
    <location>
        <begin position="58"/>
        <end position="115"/>
    </location>
</feature>
<name>A0A3R7ENT6_9ACTN</name>
<evidence type="ECO:0000256" key="1">
    <source>
        <dbReference type="SAM" id="MobiDB-lite"/>
    </source>
</evidence>
<dbReference type="OrthoDB" id="5187212at2"/>
<evidence type="ECO:0000313" key="3">
    <source>
        <dbReference type="EMBL" id="RKM93214.1"/>
    </source>
</evidence>
<sequence>MSKHDGEALPLAGYDELPVGALEHRLRTLDSAELEVLRHYEHEHANRTRVLEMINTRQLQLAGGGTPSPGGEDLRQTARHTAGGSPVTPATSPEPIHPPPHGTPDQRAKPKGNRP</sequence>
<dbReference type="InterPro" id="IPR058442">
    <property type="entry name" value="DUF8129"/>
</dbReference>